<reference evidence="1" key="2">
    <citation type="submission" date="2025-08" db="UniProtKB">
        <authorList>
            <consortium name="RefSeq"/>
        </authorList>
    </citation>
    <scope>IDENTIFICATION</scope>
</reference>
<dbReference type="RefSeq" id="XP_059600430.1">
    <property type="nucleotide sequence ID" value="XM_059747255.1"/>
</dbReference>
<gene>
    <name evidence="1" type="ORF">An04g00460</name>
</gene>
<sequence length="31" mass="3411">MLETQELKKLCVCVCIPGAVTTSSTRNQRNS</sequence>
<name>A0AAJ8BMJ7_ASPNG</name>
<dbReference type="VEuPathDB" id="FungiDB:An04g00460"/>
<reference evidence="1" key="1">
    <citation type="submission" date="2025-02" db="EMBL/GenBank/DDBJ databases">
        <authorList>
            <consortium name="NCBI Genome Project"/>
        </authorList>
    </citation>
    <scope>NUCLEOTIDE SEQUENCE</scope>
</reference>
<organism evidence="1">
    <name type="scientific">Aspergillus niger</name>
    <dbReference type="NCBI Taxonomy" id="5061"/>
    <lineage>
        <taxon>Eukaryota</taxon>
        <taxon>Fungi</taxon>
        <taxon>Dikarya</taxon>
        <taxon>Ascomycota</taxon>
        <taxon>Pezizomycotina</taxon>
        <taxon>Eurotiomycetes</taxon>
        <taxon>Eurotiomycetidae</taxon>
        <taxon>Eurotiales</taxon>
        <taxon>Aspergillaceae</taxon>
        <taxon>Aspergillus</taxon>
        <taxon>Aspergillus subgen. Circumdati</taxon>
    </lineage>
</organism>
<dbReference type="AlphaFoldDB" id="A0AAJ8BMJ7"/>
<accession>A0AAJ8BMJ7</accession>
<dbReference type="KEGG" id="ang:An04g00460"/>
<evidence type="ECO:0000313" key="1">
    <source>
        <dbReference type="RefSeq" id="XP_059600430.1"/>
    </source>
</evidence>
<dbReference type="GeneID" id="84590792"/>
<proteinExistence type="predicted"/>
<protein>
    <submittedName>
        <fullName evidence="1">Uncharacterized protein</fullName>
    </submittedName>
</protein>